<feature type="transmembrane region" description="Helical" evidence="1">
    <location>
        <begin position="102"/>
        <end position="119"/>
    </location>
</feature>
<dbReference type="PROSITE" id="PS51257">
    <property type="entry name" value="PROKAR_LIPOPROTEIN"/>
    <property type="match status" value="1"/>
</dbReference>
<dbReference type="PANTHER" id="PTHR22911:SF135">
    <property type="entry name" value="BLR4310 PROTEIN"/>
    <property type="match status" value="1"/>
</dbReference>
<dbReference type="SUPFAM" id="SSF103481">
    <property type="entry name" value="Multidrug resistance efflux transporter EmrE"/>
    <property type="match status" value="2"/>
</dbReference>
<feature type="transmembrane region" description="Helical" evidence="1">
    <location>
        <begin position="266"/>
        <end position="284"/>
    </location>
</feature>
<feature type="transmembrane region" description="Helical" evidence="1">
    <location>
        <begin position="183"/>
        <end position="200"/>
    </location>
</feature>
<keyword evidence="6" id="KW-1185">Reference proteome</keyword>
<feature type="signal peptide" evidence="2">
    <location>
        <begin position="1"/>
        <end position="20"/>
    </location>
</feature>
<reference evidence="7" key="4">
    <citation type="submission" date="2014-08" db="EMBL/GenBank/DDBJ databases">
        <authorList>
            <person name="Edwards T."/>
        </authorList>
    </citation>
    <scope>NUCLEOTIDE SEQUENCE [LARGE SCALE GENOMIC DNA]</scope>
</reference>
<dbReference type="EMBL" id="CCMZ01000024">
    <property type="protein sequence ID" value="CDX19773.1"/>
    <property type="molecule type" value="Genomic_DNA"/>
</dbReference>
<evidence type="ECO:0000256" key="1">
    <source>
        <dbReference type="SAM" id="Phobius"/>
    </source>
</evidence>
<dbReference type="Proteomes" id="UP000182888">
    <property type="component" value="Unassembled WGS sequence"/>
</dbReference>
<feature type="transmembrane region" description="Helical" evidence="1">
    <location>
        <begin position="212"/>
        <end position="229"/>
    </location>
</feature>
<evidence type="ECO:0000313" key="5">
    <source>
        <dbReference type="EMBL" id="CDX54039.1"/>
    </source>
</evidence>
<reference evidence="5" key="1">
    <citation type="submission" date="2014-08" db="EMBL/GenBank/DDBJ databases">
        <title>DNA barcoding of Bradysia (Diptera: Sciaridae) for detection of the immature stages on agricultural crops.</title>
        <authorList>
            <person name="Shin S."/>
            <person name="Jung S."/>
            <person name="Heller K."/>
            <person name="Menzel F."/>
            <person name="Hong T.-K."/>
            <person name="Lee H."/>
            <person name="Lee S."/>
        </authorList>
    </citation>
    <scope>NUCLEOTIDE SEQUENCE</scope>
</reference>
<dbReference type="STRING" id="69974.MPLDJ20_70140"/>
<keyword evidence="1" id="KW-0472">Membrane</keyword>
<feature type="transmembrane region" description="Helical" evidence="1">
    <location>
        <begin position="37"/>
        <end position="56"/>
    </location>
</feature>
<feature type="transmembrane region" description="Helical" evidence="1">
    <location>
        <begin position="126"/>
        <end position="143"/>
    </location>
</feature>
<protein>
    <recommendedName>
        <fullName evidence="3">EamA domain-containing protein</fullName>
    </recommendedName>
</protein>
<feature type="transmembrane region" description="Helical" evidence="1">
    <location>
        <begin position="77"/>
        <end position="96"/>
    </location>
</feature>
<sequence>MPIRQSVFTNVYICAFAAYACFSTSDAFTKALHGPLSVFEIGFFENLSASIVLLATRHENERWLEFWKMSRPWPVHFRALCGVLSSLCAIYAFTTIPLVDAYSLIFLAPFFVTVMSVLILKEHVGLWRWFAVMLGFAGVLLAVKPGFQAFHLGHLSAAVAGLSTGTSIIIMRSLGSSAKKTSILGMLFLYLVSINGLGMLLRGFSAPSLHDLFLMALSGLCVGLGQWAFVSAARYGNATQIAPVAYSQLGWAMFFGIIVFHEYPDLLAIIGVGVIASAGLLTVLRERVRRIKPANPPGIR</sequence>
<feature type="chain" id="PRO_5014218979" description="EamA domain-containing protein" evidence="2">
    <location>
        <begin position="21"/>
        <end position="300"/>
    </location>
</feature>
<dbReference type="Pfam" id="PF00892">
    <property type="entry name" value="EamA"/>
    <property type="match status" value="2"/>
</dbReference>
<gene>
    <name evidence="5" type="ORF">MPL1032_180316</name>
    <name evidence="4" type="ORF">MPL3356_300112</name>
</gene>
<keyword evidence="1" id="KW-0812">Transmembrane</keyword>
<dbReference type="InterPro" id="IPR000620">
    <property type="entry name" value="EamA_dom"/>
</dbReference>
<reference evidence="6" key="2">
    <citation type="submission" date="2014-08" db="EMBL/GenBank/DDBJ databases">
        <authorList>
            <person name="Moulin L."/>
        </authorList>
    </citation>
    <scope>NUCLEOTIDE SEQUENCE [LARGE SCALE GENOMIC DNA]</scope>
</reference>
<evidence type="ECO:0000313" key="4">
    <source>
        <dbReference type="EMBL" id="CDX19773.1"/>
    </source>
</evidence>
<name>A0A090DSP4_MESPL</name>
<dbReference type="Proteomes" id="UP000045285">
    <property type="component" value="Unassembled WGS sequence"/>
</dbReference>
<evidence type="ECO:0000259" key="3">
    <source>
        <dbReference type="Pfam" id="PF00892"/>
    </source>
</evidence>
<dbReference type="AlphaFoldDB" id="A0A090DSP4"/>
<keyword evidence="1" id="KW-1133">Transmembrane helix</keyword>
<feature type="transmembrane region" description="Helical" evidence="1">
    <location>
        <begin position="241"/>
        <end position="260"/>
    </location>
</feature>
<dbReference type="InterPro" id="IPR037185">
    <property type="entry name" value="EmrE-like"/>
</dbReference>
<evidence type="ECO:0000313" key="7">
    <source>
        <dbReference type="Proteomes" id="UP000182888"/>
    </source>
</evidence>
<keyword evidence="2" id="KW-0732">Signal</keyword>
<dbReference type="PANTHER" id="PTHR22911">
    <property type="entry name" value="ACYL-MALONYL CONDENSING ENZYME-RELATED"/>
    <property type="match status" value="1"/>
</dbReference>
<accession>A0A090DSP4</accession>
<dbReference type="GO" id="GO:0016020">
    <property type="term" value="C:membrane"/>
    <property type="evidence" value="ECO:0007669"/>
    <property type="project" value="InterPro"/>
</dbReference>
<feature type="domain" description="EamA" evidence="3">
    <location>
        <begin position="152"/>
        <end position="282"/>
    </location>
</feature>
<reference evidence="4" key="3">
    <citation type="submission" date="2014-08" db="EMBL/GenBank/DDBJ databases">
        <authorList>
            <person name="Moulin Lionel"/>
        </authorList>
    </citation>
    <scope>NUCLEOTIDE SEQUENCE [LARGE SCALE GENOMIC DNA]</scope>
</reference>
<feature type="domain" description="EamA" evidence="3">
    <location>
        <begin position="12"/>
        <end position="142"/>
    </location>
</feature>
<evidence type="ECO:0000256" key="2">
    <source>
        <dbReference type="SAM" id="SignalP"/>
    </source>
</evidence>
<dbReference type="Gene3D" id="1.10.3730.20">
    <property type="match status" value="1"/>
</dbReference>
<evidence type="ECO:0000313" key="6">
    <source>
        <dbReference type="Proteomes" id="UP000045285"/>
    </source>
</evidence>
<dbReference type="EMBL" id="CCND01000010">
    <property type="protein sequence ID" value="CDX54039.1"/>
    <property type="molecule type" value="Genomic_DNA"/>
</dbReference>
<proteinExistence type="predicted"/>
<organism evidence="4 6">
    <name type="scientific">Mesorhizobium plurifarium</name>
    <dbReference type="NCBI Taxonomy" id="69974"/>
    <lineage>
        <taxon>Bacteria</taxon>
        <taxon>Pseudomonadati</taxon>
        <taxon>Pseudomonadota</taxon>
        <taxon>Alphaproteobacteria</taxon>
        <taxon>Hyphomicrobiales</taxon>
        <taxon>Phyllobacteriaceae</taxon>
        <taxon>Mesorhizobium</taxon>
    </lineage>
</organism>
<feature type="transmembrane region" description="Helical" evidence="1">
    <location>
        <begin position="149"/>
        <end position="171"/>
    </location>
</feature>